<gene>
    <name evidence="7" type="primary">uvdE</name>
    <name evidence="7" type="ORF">DK846_00185</name>
</gene>
<dbReference type="AlphaFoldDB" id="A0A2V2NAQ1"/>
<keyword evidence="5" id="KW-0378">Hydrolase</keyword>
<dbReference type="InterPro" id="IPR004601">
    <property type="entry name" value="UvdE"/>
</dbReference>
<keyword evidence="2 7" id="KW-0255">Endonuclease</keyword>
<keyword evidence="6" id="KW-0234">DNA repair</keyword>
<dbReference type="Proteomes" id="UP000245657">
    <property type="component" value="Unassembled WGS sequence"/>
</dbReference>
<evidence type="ECO:0000256" key="1">
    <source>
        <dbReference type="ARBA" id="ARBA00022722"/>
    </source>
</evidence>
<dbReference type="Pfam" id="PF03851">
    <property type="entry name" value="UvdE"/>
    <property type="match status" value="1"/>
</dbReference>
<accession>A0A2V2NAQ1</accession>
<dbReference type="NCBIfam" id="TIGR00629">
    <property type="entry name" value="uvde"/>
    <property type="match status" value="1"/>
</dbReference>
<dbReference type="GO" id="GO:0006289">
    <property type="term" value="P:nucleotide-excision repair"/>
    <property type="evidence" value="ECO:0007669"/>
    <property type="project" value="InterPro"/>
</dbReference>
<keyword evidence="1" id="KW-0540">Nuclease</keyword>
<evidence type="ECO:0000313" key="8">
    <source>
        <dbReference type="Proteomes" id="UP000245657"/>
    </source>
</evidence>
<dbReference type="EMBL" id="QGMY01000001">
    <property type="protein sequence ID" value="PWR74706.1"/>
    <property type="molecule type" value="Genomic_DNA"/>
</dbReference>
<reference evidence="7 8" key="1">
    <citation type="submission" date="2018-05" db="EMBL/GenBank/DDBJ databases">
        <title>Draft genome of Methanospirillum lacunae Ki8-1.</title>
        <authorList>
            <person name="Dueholm M.S."/>
            <person name="Nielsen P.H."/>
            <person name="Bakmann L.F."/>
            <person name="Otzen D.E."/>
        </authorList>
    </citation>
    <scope>NUCLEOTIDE SEQUENCE [LARGE SCALE GENOMIC DNA]</scope>
    <source>
        <strain evidence="7 8">Ki8-1</strain>
    </source>
</reference>
<name>A0A2V2NAQ1_9EURY</name>
<evidence type="ECO:0000256" key="2">
    <source>
        <dbReference type="ARBA" id="ARBA00022759"/>
    </source>
</evidence>
<dbReference type="PANTHER" id="PTHR31290">
    <property type="entry name" value="UV-DAMAGE ENDONUCLEASE"/>
    <property type="match status" value="1"/>
</dbReference>
<evidence type="ECO:0000256" key="3">
    <source>
        <dbReference type="ARBA" id="ARBA00022763"/>
    </source>
</evidence>
<dbReference type="GO" id="GO:0009411">
    <property type="term" value="P:response to UV"/>
    <property type="evidence" value="ECO:0007669"/>
    <property type="project" value="InterPro"/>
</dbReference>
<evidence type="ECO:0000256" key="6">
    <source>
        <dbReference type="ARBA" id="ARBA00023204"/>
    </source>
</evidence>
<proteinExistence type="predicted"/>
<dbReference type="PANTHER" id="PTHR31290:SF5">
    <property type="entry name" value="UV-DAMAGE ENDONUCLEASE"/>
    <property type="match status" value="1"/>
</dbReference>
<dbReference type="GO" id="GO:0016787">
    <property type="term" value="F:hydrolase activity"/>
    <property type="evidence" value="ECO:0007669"/>
    <property type="project" value="UniProtKB-KW"/>
</dbReference>
<comment type="caution">
    <text evidence="7">The sequence shown here is derived from an EMBL/GenBank/DDBJ whole genome shotgun (WGS) entry which is preliminary data.</text>
</comment>
<sequence>MKIGYPCINRGIGCSSGRTFRLKSYSEERMISSVSDNLMCLERILAWNLEHRIRFFRITSDIIPFASHPICTYPWKEHFKDRLKEIGEFISNTGIRISMHPDQFIVLNSPNEKVVSRSIDELMYHAALLDIMNLDSTAKIQLHVGGVYGDAKAGISRFIGVYEMLDPALQKRLVVENDDQRFTATDCLEIHEETGIPILFDVFHHTCHNTGERADEMLKLTGKTWKKSDGIPMIDYSSQHLEKRVGSHIEHIDPDDFKRFLAFSSPHDIDIMLEIKDKEKSAIEAIMIAESDPRFI</sequence>
<keyword evidence="8" id="KW-1185">Reference proteome</keyword>
<evidence type="ECO:0000256" key="4">
    <source>
        <dbReference type="ARBA" id="ARBA00022769"/>
    </source>
</evidence>
<dbReference type="Gene3D" id="3.20.20.150">
    <property type="entry name" value="Divalent-metal-dependent TIM barrel enzymes"/>
    <property type="match status" value="1"/>
</dbReference>
<keyword evidence="3" id="KW-0227">DNA damage</keyword>
<evidence type="ECO:0000256" key="5">
    <source>
        <dbReference type="ARBA" id="ARBA00022801"/>
    </source>
</evidence>
<evidence type="ECO:0000313" key="7">
    <source>
        <dbReference type="EMBL" id="PWR74706.1"/>
    </source>
</evidence>
<organism evidence="7 8">
    <name type="scientific">Methanospirillum lacunae</name>
    <dbReference type="NCBI Taxonomy" id="668570"/>
    <lineage>
        <taxon>Archaea</taxon>
        <taxon>Methanobacteriati</taxon>
        <taxon>Methanobacteriota</taxon>
        <taxon>Stenosarchaea group</taxon>
        <taxon>Methanomicrobia</taxon>
        <taxon>Methanomicrobiales</taxon>
        <taxon>Methanospirillaceae</taxon>
        <taxon>Methanospirillum</taxon>
    </lineage>
</organism>
<dbReference type="InterPro" id="IPR036237">
    <property type="entry name" value="Xyl_isomerase-like_sf"/>
</dbReference>
<dbReference type="GO" id="GO:0004519">
    <property type="term" value="F:endonuclease activity"/>
    <property type="evidence" value="ECO:0007669"/>
    <property type="project" value="UniProtKB-KW"/>
</dbReference>
<dbReference type="SUPFAM" id="SSF51658">
    <property type="entry name" value="Xylose isomerase-like"/>
    <property type="match status" value="1"/>
</dbReference>
<dbReference type="OrthoDB" id="317123at2157"/>
<keyword evidence="4" id="KW-0228">DNA excision</keyword>
<protein>
    <submittedName>
        <fullName evidence="7">UV DNA damage repair endonuclease UvsE</fullName>
    </submittedName>
</protein>